<comment type="caution">
    <text evidence="2">The sequence shown here is derived from an EMBL/GenBank/DDBJ whole genome shotgun (WGS) entry which is preliminary data.</text>
</comment>
<dbReference type="EMBL" id="SLYC01000002">
    <property type="protein sequence ID" value="TCQ07097.1"/>
    <property type="molecule type" value="Genomic_DNA"/>
</dbReference>
<evidence type="ECO:0000313" key="2">
    <source>
        <dbReference type="EMBL" id="TCQ07097.1"/>
    </source>
</evidence>
<organism evidence="2 3">
    <name type="scientific">Serpentinicella alkaliphila</name>
    <dbReference type="NCBI Taxonomy" id="1734049"/>
    <lineage>
        <taxon>Bacteria</taxon>
        <taxon>Bacillati</taxon>
        <taxon>Bacillota</taxon>
        <taxon>Clostridia</taxon>
        <taxon>Peptostreptococcales</taxon>
        <taxon>Natronincolaceae</taxon>
        <taxon>Serpentinicella</taxon>
    </lineage>
</organism>
<dbReference type="OrthoDB" id="284838at2"/>
<protein>
    <submittedName>
        <fullName evidence="2">Uncharacterized protein</fullName>
    </submittedName>
</protein>
<sequence length="330" mass="37736">MKITKTQKLYISTFCIIIGAIMPVTAIVRMEPLHIDAVSILKSSMDYKHYETSISSINLRRPEIFEVAEKEEIKIESKQINNSINTTENRPKEQNITNSQKETVIERETIPKVQKELNLSGYLNSYVLDIIKTYGKTPYLLNNDYENYNGVTTTLYYQDQVLLKAHPSGNRASHCSGITFEVFFKAMQRRNQQLGIPKDDINGMNWDQMFDFILHWYAAQGPKPQSNITVALEKYGLGVGIKDLEDARAGDFIDISRENSTGHTGVFLNWVREGDKVVGVRYWSSQGTTHGISNNTEYFNVRRADGRKYGNVIINRVYIGRVLPVGQYKK</sequence>
<gene>
    <name evidence="2" type="ORF">EDD79_100293</name>
</gene>
<accession>A0A4R2TVR4</accession>
<reference evidence="2 3" key="1">
    <citation type="submission" date="2019-03" db="EMBL/GenBank/DDBJ databases">
        <title>Genomic Encyclopedia of Type Strains, Phase IV (KMG-IV): sequencing the most valuable type-strain genomes for metagenomic binning, comparative biology and taxonomic classification.</title>
        <authorList>
            <person name="Goeker M."/>
        </authorList>
    </citation>
    <scope>NUCLEOTIDE SEQUENCE [LARGE SCALE GENOMIC DNA]</scope>
    <source>
        <strain evidence="2 3">DSM 100013</strain>
    </source>
</reference>
<name>A0A4R2TVR4_9FIRM</name>
<dbReference type="RefSeq" id="WP_132847442.1">
    <property type="nucleotide sequence ID" value="NZ_CP058648.1"/>
</dbReference>
<keyword evidence="1" id="KW-0812">Transmembrane</keyword>
<feature type="transmembrane region" description="Helical" evidence="1">
    <location>
        <begin position="9"/>
        <end position="28"/>
    </location>
</feature>
<dbReference type="Proteomes" id="UP000295504">
    <property type="component" value="Unassembled WGS sequence"/>
</dbReference>
<keyword evidence="1" id="KW-0472">Membrane</keyword>
<dbReference type="AlphaFoldDB" id="A0A4R2TVR4"/>
<keyword evidence="1" id="KW-1133">Transmembrane helix</keyword>
<proteinExistence type="predicted"/>
<evidence type="ECO:0000256" key="1">
    <source>
        <dbReference type="SAM" id="Phobius"/>
    </source>
</evidence>
<evidence type="ECO:0000313" key="3">
    <source>
        <dbReference type="Proteomes" id="UP000295504"/>
    </source>
</evidence>
<keyword evidence="3" id="KW-1185">Reference proteome</keyword>